<dbReference type="AlphaFoldDB" id="A0A2P4NQW7"/>
<protein>
    <submittedName>
        <fullName evidence="2">MarR family transcriptional regulator</fullName>
    </submittedName>
</protein>
<sequence length="144" mass="16429">MSHSTIFEYIMPVPLKHHDAELSLRPGTTESDLVAYLYQNSEWGYSPQELKEALDIPRGTATTTLKRLYDDDYIGKTDDGYYYALSERDGIRRYVSSLNQVDRLFGHHRDADATPEEPDRQIGGGRTDEELDAELAELEAEVDE</sequence>
<feature type="compositionally biased region" description="Basic and acidic residues" evidence="1">
    <location>
        <begin position="106"/>
        <end position="120"/>
    </location>
</feature>
<dbReference type="Gene3D" id="1.10.10.10">
    <property type="entry name" value="Winged helix-like DNA-binding domain superfamily/Winged helix DNA-binding domain"/>
    <property type="match status" value="1"/>
</dbReference>
<reference evidence="2" key="1">
    <citation type="submission" date="2017-08" db="EMBL/GenBank/DDBJ databases">
        <title>Haloferax marisrubri sp. nov., isolated from the Discovery deep brine-seawater interface in the Red Sea.</title>
        <authorList>
            <person name="Zhang G."/>
            <person name="Stingl U."/>
        </authorList>
    </citation>
    <scope>NUCLEOTIDE SEQUENCE [LARGE SCALE GENOMIC DNA]</scope>
    <source>
        <strain evidence="2">SB3</strain>
    </source>
</reference>
<evidence type="ECO:0000313" key="3">
    <source>
        <dbReference type="Proteomes" id="UP000053621"/>
    </source>
</evidence>
<dbReference type="EMBL" id="LOPW02000010">
    <property type="protein sequence ID" value="POG55537.1"/>
    <property type="molecule type" value="Genomic_DNA"/>
</dbReference>
<evidence type="ECO:0000313" key="2">
    <source>
        <dbReference type="EMBL" id="POG55537.1"/>
    </source>
</evidence>
<dbReference type="InterPro" id="IPR036388">
    <property type="entry name" value="WH-like_DNA-bd_sf"/>
</dbReference>
<feature type="region of interest" description="Disordered" evidence="1">
    <location>
        <begin position="106"/>
        <end position="129"/>
    </location>
</feature>
<dbReference type="Proteomes" id="UP000053621">
    <property type="component" value="Unassembled WGS sequence"/>
</dbReference>
<dbReference type="SUPFAM" id="SSF46785">
    <property type="entry name" value="Winged helix' DNA-binding domain"/>
    <property type="match status" value="1"/>
</dbReference>
<proteinExistence type="predicted"/>
<keyword evidence="3" id="KW-1185">Reference proteome</keyword>
<gene>
    <name evidence="2" type="ORF">AUR65_009015</name>
</gene>
<comment type="caution">
    <text evidence="2">The sequence shown here is derived from an EMBL/GenBank/DDBJ whole genome shotgun (WGS) entry which is preliminary data.</text>
</comment>
<accession>A0A2P4NQW7</accession>
<organism evidence="2 3">
    <name type="scientific">Haloferax marisrubri</name>
    <dbReference type="NCBI Taxonomy" id="1544719"/>
    <lineage>
        <taxon>Archaea</taxon>
        <taxon>Methanobacteriati</taxon>
        <taxon>Methanobacteriota</taxon>
        <taxon>Stenosarchaea group</taxon>
        <taxon>Halobacteria</taxon>
        <taxon>Halobacteriales</taxon>
        <taxon>Haloferacaceae</taxon>
        <taxon>Haloferax</taxon>
    </lineage>
</organism>
<evidence type="ECO:0000256" key="1">
    <source>
        <dbReference type="SAM" id="MobiDB-lite"/>
    </source>
</evidence>
<dbReference type="OrthoDB" id="195563at2157"/>
<name>A0A2P4NQW7_9EURY</name>
<dbReference type="RefSeq" id="WP_084816408.1">
    <property type="nucleotide sequence ID" value="NZ_LOPW02000010.1"/>
</dbReference>
<dbReference type="InterPro" id="IPR036390">
    <property type="entry name" value="WH_DNA-bd_sf"/>
</dbReference>